<organism evidence="2 3">
    <name type="scientific">Periconia macrospinosa</name>
    <dbReference type="NCBI Taxonomy" id="97972"/>
    <lineage>
        <taxon>Eukaryota</taxon>
        <taxon>Fungi</taxon>
        <taxon>Dikarya</taxon>
        <taxon>Ascomycota</taxon>
        <taxon>Pezizomycotina</taxon>
        <taxon>Dothideomycetes</taxon>
        <taxon>Pleosporomycetidae</taxon>
        <taxon>Pleosporales</taxon>
        <taxon>Massarineae</taxon>
        <taxon>Periconiaceae</taxon>
        <taxon>Periconia</taxon>
    </lineage>
</organism>
<reference evidence="2 3" key="1">
    <citation type="journal article" date="2018" name="Sci. Rep.">
        <title>Comparative genomics provides insights into the lifestyle and reveals functional heterogeneity of dark septate endophytic fungi.</title>
        <authorList>
            <person name="Knapp D.G."/>
            <person name="Nemeth J.B."/>
            <person name="Barry K."/>
            <person name="Hainaut M."/>
            <person name="Henrissat B."/>
            <person name="Johnson J."/>
            <person name="Kuo A."/>
            <person name="Lim J.H.P."/>
            <person name="Lipzen A."/>
            <person name="Nolan M."/>
            <person name="Ohm R.A."/>
            <person name="Tamas L."/>
            <person name="Grigoriev I.V."/>
            <person name="Spatafora J.W."/>
            <person name="Nagy L.G."/>
            <person name="Kovacs G.M."/>
        </authorList>
    </citation>
    <scope>NUCLEOTIDE SEQUENCE [LARGE SCALE GENOMIC DNA]</scope>
    <source>
        <strain evidence="2 3">DSE2036</strain>
    </source>
</reference>
<gene>
    <name evidence="2" type="ORF">DM02DRAFT_614667</name>
</gene>
<dbReference type="EMBL" id="KZ805381">
    <property type="protein sequence ID" value="PVI00004.1"/>
    <property type="molecule type" value="Genomic_DNA"/>
</dbReference>
<accession>A0A2V1DRM3</accession>
<dbReference type="Proteomes" id="UP000244855">
    <property type="component" value="Unassembled WGS sequence"/>
</dbReference>
<name>A0A2V1DRM3_9PLEO</name>
<dbReference type="AlphaFoldDB" id="A0A2V1DRM3"/>
<evidence type="ECO:0000313" key="2">
    <source>
        <dbReference type="EMBL" id="PVI00004.1"/>
    </source>
</evidence>
<dbReference type="STRING" id="97972.A0A2V1DRM3"/>
<feature type="region of interest" description="Disordered" evidence="1">
    <location>
        <begin position="199"/>
        <end position="221"/>
    </location>
</feature>
<dbReference type="OrthoDB" id="3783451at2759"/>
<proteinExistence type="predicted"/>
<keyword evidence="3" id="KW-1185">Reference proteome</keyword>
<evidence type="ECO:0000313" key="3">
    <source>
        <dbReference type="Proteomes" id="UP000244855"/>
    </source>
</evidence>
<evidence type="ECO:0000256" key="1">
    <source>
        <dbReference type="SAM" id="MobiDB-lite"/>
    </source>
</evidence>
<sequence>MDLPSSERKEMRGRMRQDLLCSLRWDVFAALETIEIAVGPVGKEEFIPFFGSPYANEPLGQLLPKRLEIHIGDLLSKRDFDYAPEEFRYKPPPPAILDNDEKSPVTVGQFVTRAHEHFNAHKEEIIKTKRRFWDDAIREDKGVDARFFYWRINAFGNDECGCGAISIDVVANVERIFNGFWERQLNRARGVEVQPTHSCIPPWSGPPGGQVTGPLPALYKP</sequence>
<protein>
    <submittedName>
        <fullName evidence="2">Uncharacterized protein</fullName>
    </submittedName>
</protein>